<dbReference type="AlphaFoldDB" id="A0A4S2MNQ0"/>
<proteinExistence type="predicted"/>
<keyword evidence="2" id="KW-1185">Reference proteome</keyword>
<dbReference type="EMBL" id="ML220138">
    <property type="protein sequence ID" value="TGZ78752.1"/>
    <property type="molecule type" value="Genomic_DNA"/>
</dbReference>
<evidence type="ECO:0000313" key="1">
    <source>
        <dbReference type="EMBL" id="TGZ78752.1"/>
    </source>
</evidence>
<dbReference type="InterPro" id="IPR016181">
    <property type="entry name" value="Acyl_CoA_acyltransferase"/>
</dbReference>
<dbReference type="Proteomes" id="UP000298138">
    <property type="component" value="Unassembled WGS sequence"/>
</dbReference>
<gene>
    <name evidence="1" type="ORF">EX30DRAFT_365758</name>
</gene>
<name>A0A4S2MNQ0_9PEZI</name>
<sequence length="351" mass="39479">MATLPPSTSTSPPTLRSLPITTISHRDIHLRPARLQDLPQCWTIHSYYILHHVTNMFYVPFSFGEFQLMFEKTLGDSLPYIIAVYRPSALQALHSGCTCLTRGGGTGTAQVTGTGNVMHHVWPATPYTTPEEDAEGYYEIIDKDNKNNSIINNNATGCGCATTVSNGEEEELVLGYAYLQPNFYELGHMLYMCGQNTYIHPSLRVSGIGTRLSVLMCSLVKAPERYTQYPPPGALPPAPTSSTTLQHPEQDATTYHAFRHQHIRKLHALLRRTVVDEIGLGKGKSRFFEKLGFEVVGYVPMAGVKWGRVYGCRYWYLRLEEWDEVKGALKEGVAEERRKREAMEMGFKARL</sequence>
<dbReference type="OrthoDB" id="2129362at2759"/>
<dbReference type="InParanoid" id="A0A4S2MNQ0"/>
<reference evidence="1 2" key="1">
    <citation type="submission" date="2019-04" db="EMBL/GenBank/DDBJ databases">
        <title>Comparative genomics and transcriptomics to analyze fruiting body development in filamentous ascomycetes.</title>
        <authorList>
            <consortium name="DOE Joint Genome Institute"/>
            <person name="Lutkenhaus R."/>
            <person name="Traeger S."/>
            <person name="Breuer J."/>
            <person name="Kuo A."/>
            <person name="Lipzen A."/>
            <person name="Pangilinan J."/>
            <person name="Dilworth D."/>
            <person name="Sandor L."/>
            <person name="Poggeler S."/>
            <person name="Barry K."/>
            <person name="Grigoriev I.V."/>
            <person name="Nowrousian M."/>
        </authorList>
    </citation>
    <scope>NUCLEOTIDE SEQUENCE [LARGE SCALE GENOMIC DNA]</scope>
    <source>
        <strain evidence="1 2">CBS 389.68</strain>
    </source>
</reference>
<dbReference type="SUPFAM" id="SSF55729">
    <property type="entry name" value="Acyl-CoA N-acyltransferases (Nat)"/>
    <property type="match status" value="1"/>
</dbReference>
<organism evidence="1 2">
    <name type="scientific">Ascodesmis nigricans</name>
    <dbReference type="NCBI Taxonomy" id="341454"/>
    <lineage>
        <taxon>Eukaryota</taxon>
        <taxon>Fungi</taxon>
        <taxon>Dikarya</taxon>
        <taxon>Ascomycota</taxon>
        <taxon>Pezizomycotina</taxon>
        <taxon>Pezizomycetes</taxon>
        <taxon>Pezizales</taxon>
        <taxon>Ascodesmidaceae</taxon>
        <taxon>Ascodesmis</taxon>
    </lineage>
</organism>
<dbReference type="Gene3D" id="3.40.630.30">
    <property type="match status" value="1"/>
</dbReference>
<protein>
    <submittedName>
        <fullName evidence="1">Uncharacterized protein</fullName>
    </submittedName>
</protein>
<evidence type="ECO:0000313" key="2">
    <source>
        <dbReference type="Proteomes" id="UP000298138"/>
    </source>
</evidence>
<accession>A0A4S2MNQ0</accession>